<name>M7ZQ66_TRIUA</name>
<sequence length="109" mass="12435">MMHDCATLQRVSPNRNNACGFGSRLTDRHKARETERALTLQHYAESSVVLIAGRFRIGITRAKLETRYGWCKTREPEKAISLQPIKDEWHKPSELGKVFKLQPGVSISE</sequence>
<dbReference type="AlphaFoldDB" id="M7ZQ66"/>
<proteinExistence type="predicted"/>
<reference evidence="1" key="1">
    <citation type="journal article" date="2013" name="Nature">
        <title>Draft genome of the wheat A-genome progenitor Triticum urartu.</title>
        <authorList>
            <person name="Ling H.Q."/>
            <person name="Zhao S."/>
            <person name="Liu D."/>
            <person name="Wang J."/>
            <person name="Sun H."/>
            <person name="Zhang C."/>
            <person name="Fan H."/>
            <person name="Li D."/>
            <person name="Dong L."/>
            <person name="Tao Y."/>
            <person name="Gao C."/>
            <person name="Wu H."/>
            <person name="Li Y."/>
            <person name="Cui Y."/>
            <person name="Guo X."/>
            <person name="Zheng S."/>
            <person name="Wang B."/>
            <person name="Yu K."/>
            <person name="Liang Q."/>
            <person name="Yang W."/>
            <person name="Lou X."/>
            <person name="Chen J."/>
            <person name="Feng M."/>
            <person name="Jian J."/>
            <person name="Zhang X."/>
            <person name="Luo G."/>
            <person name="Jiang Y."/>
            <person name="Liu J."/>
            <person name="Wang Z."/>
            <person name="Sha Y."/>
            <person name="Zhang B."/>
            <person name="Wu H."/>
            <person name="Tang D."/>
            <person name="Shen Q."/>
            <person name="Xue P."/>
            <person name="Zou S."/>
            <person name="Wang X."/>
            <person name="Liu X."/>
            <person name="Wang F."/>
            <person name="Yang Y."/>
            <person name="An X."/>
            <person name="Dong Z."/>
            <person name="Zhang K."/>
            <person name="Zhang X."/>
            <person name="Luo M.C."/>
            <person name="Dvorak J."/>
            <person name="Tong Y."/>
            <person name="Wang J."/>
            <person name="Yang H."/>
            <person name="Li Z."/>
            <person name="Wang D."/>
            <person name="Zhang A."/>
            <person name="Wang J."/>
        </authorList>
    </citation>
    <scope>NUCLEOTIDE SEQUENCE</scope>
</reference>
<dbReference type="EMBL" id="KD090814">
    <property type="protein sequence ID" value="EMS61791.1"/>
    <property type="molecule type" value="Genomic_DNA"/>
</dbReference>
<organism evidence="1">
    <name type="scientific">Triticum urartu</name>
    <name type="common">Red wild einkorn</name>
    <name type="synonym">Crithodium urartu</name>
    <dbReference type="NCBI Taxonomy" id="4572"/>
    <lineage>
        <taxon>Eukaryota</taxon>
        <taxon>Viridiplantae</taxon>
        <taxon>Streptophyta</taxon>
        <taxon>Embryophyta</taxon>
        <taxon>Tracheophyta</taxon>
        <taxon>Spermatophyta</taxon>
        <taxon>Magnoliopsida</taxon>
        <taxon>Liliopsida</taxon>
        <taxon>Poales</taxon>
        <taxon>Poaceae</taxon>
        <taxon>BOP clade</taxon>
        <taxon>Pooideae</taxon>
        <taxon>Triticodae</taxon>
        <taxon>Triticeae</taxon>
        <taxon>Triticinae</taxon>
        <taxon>Triticum</taxon>
    </lineage>
</organism>
<protein>
    <submittedName>
        <fullName evidence="1">Uncharacterized protein</fullName>
    </submittedName>
</protein>
<gene>
    <name evidence="1" type="ORF">TRIUR3_11889</name>
</gene>
<accession>M7ZQ66</accession>
<evidence type="ECO:0000313" key="1">
    <source>
        <dbReference type="EMBL" id="EMS61791.1"/>
    </source>
</evidence>